<dbReference type="OrthoDB" id="9757546at2"/>
<dbReference type="InterPro" id="IPR045087">
    <property type="entry name" value="Cu-oxidase_fam"/>
</dbReference>
<dbReference type="Gene3D" id="2.60.40.420">
    <property type="entry name" value="Cupredoxins - blue copper proteins"/>
    <property type="match status" value="3"/>
</dbReference>
<dbReference type="CDD" id="cd13896">
    <property type="entry name" value="CuRO_3_CopA"/>
    <property type="match status" value="1"/>
</dbReference>
<dbReference type="AlphaFoldDB" id="A0A3S0JU42"/>
<feature type="signal peptide" evidence="4">
    <location>
        <begin position="1"/>
        <end position="37"/>
    </location>
</feature>
<dbReference type="SUPFAM" id="SSF49503">
    <property type="entry name" value="Cupredoxins"/>
    <property type="match status" value="3"/>
</dbReference>
<evidence type="ECO:0000259" key="5">
    <source>
        <dbReference type="Pfam" id="PF00394"/>
    </source>
</evidence>
<evidence type="ECO:0000313" key="8">
    <source>
        <dbReference type="EMBL" id="RTQ99622.1"/>
    </source>
</evidence>
<feature type="domain" description="Plastocyanin-like" evidence="6">
    <location>
        <begin position="491"/>
        <end position="609"/>
    </location>
</feature>
<dbReference type="InterPro" id="IPR006311">
    <property type="entry name" value="TAT_signal"/>
</dbReference>
<name>A0A3S0JU42_9GAMM</name>
<keyword evidence="9" id="KW-1185">Reference proteome</keyword>
<proteinExistence type="predicted"/>
<dbReference type="InterPro" id="IPR001117">
    <property type="entry name" value="Cu-oxidase_2nd"/>
</dbReference>
<dbReference type="RefSeq" id="WP_126486373.1">
    <property type="nucleotide sequence ID" value="NZ_RXNS01000019.1"/>
</dbReference>
<dbReference type="Pfam" id="PF00394">
    <property type="entry name" value="Cu-oxidase"/>
    <property type="match status" value="1"/>
</dbReference>
<dbReference type="InterPro" id="IPR011706">
    <property type="entry name" value="Cu-oxidase_C"/>
</dbReference>
<dbReference type="InterPro" id="IPR006376">
    <property type="entry name" value="Cu-R_CopA"/>
</dbReference>
<dbReference type="PANTHER" id="PTHR11709">
    <property type="entry name" value="MULTI-COPPER OXIDASE"/>
    <property type="match status" value="1"/>
</dbReference>
<evidence type="ECO:0000259" key="7">
    <source>
        <dbReference type="Pfam" id="PF07732"/>
    </source>
</evidence>
<dbReference type="NCBIfam" id="TIGR01480">
    <property type="entry name" value="copper_res_A"/>
    <property type="match status" value="1"/>
</dbReference>
<evidence type="ECO:0000256" key="1">
    <source>
        <dbReference type="ARBA" id="ARBA00022723"/>
    </source>
</evidence>
<keyword evidence="1" id="KW-0479">Metal-binding</keyword>
<protein>
    <submittedName>
        <fullName evidence="8">Copper resistance system multicopper oxidase</fullName>
    </submittedName>
</protein>
<evidence type="ECO:0000256" key="4">
    <source>
        <dbReference type="SAM" id="SignalP"/>
    </source>
</evidence>
<sequence length="610" mass="67142">MTTAKHPALPVNRRQVLKGASALGLGAMTLGLTPAWASPWGQTTAYPQGTESGPEVSLAIRRAAYPVAGRDARPISINGTSPGPLIRLKEGQDAVLRVTNLLEEPTSIHWHGLILPPDMDGVPGVSFAGIGPGDTFSYRFPVRQSGTYWYHSHSGLQEQLGHAGPLIIDAAEREPFRYDREHVLLLTDWSFEEPATIFRNLKTGEGYYNFQERTVADFFADVEKHGFTDTATQRAMWARMRMSSRDIADVTGSTYTYLMNGHSPNQNWTALFKPGETQRLRIINGSAMSYFDVRIPGLTMTVVAADGQPVQPVPVDEFRIGIAETYDVLVKPEADTAYTLFAESMDRSGYAIGTLAPRLGMAAAIPARRRIADRGMEAMGSHAGMDMSGMQTEEHAGMMGPNQPDSPKLDHARMISMDSSGMAGMDHAGMTGMDHAGMTGMAAHQAGGILPAGTVQPGARLDQPGIGLDPRERRVLVYRDLKAIRPWPDRRPPGRELELHLTGNMERYMWSFDGKKFSEVTGPIHFAKDERLRLILVNNTMMEHPIHLHGMWMELENGAGELIPRKHTLNIKPGERLSALVTADAEGSWAFHCHLLYHMDAGMFRVVKVA</sequence>
<dbReference type="PROSITE" id="PS00080">
    <property type="entry name" value="MULTICOPPER_OXIDASE2"/>
    <property type="match status" value="1"/>
</dbReference>
<reference evidence="8 9" key="1">
    <citation type="submission" date="2018-12" db="EMBL/GenBank/DDBJ databases">
        <authorList>
            <person name="Yu L."/>
        </authorList>
    </citation>
    <scope>NUCLEOTIDE SEQUENCE [LARGE SCALE GENOMIC DNA]</scope>
    <source>
        <strain evidence="8 9">11S</strain>
    </source>
</reference>
<keyword evidence="2" id="KW-0560">Oxidoreductase</keyword>
<dbReference type="PANTHER" id="PTHR11709:SF394">
    <property type="entry name" value="FI03373P-RELATED"/>
    <property type="match status" value="1"/>
</dbReference>
<dbReference type="InterPro" id="IPR008972">
    <property type="entry name" value="Cupredoxin"/>
</dbReference>
<comment type="caution">
    <text evidence="8">The sequence shown here is derived from an EMBL/GenBank/DDBJ whole genome shotgun (WGS) entry which is preliminary data.</text>
</comment>
<dbReference type="EMBL" id="RXNS01000019">
    <property type="protein sequence ID" value="RTQ99622.1"/>
    <property type="molecule type" value="Genomic_DNA"/>
</dbReference>
<keyword evidence="4" id="KW-0732">Signal</keyword>
<evidence type="ECO:0000256" key="2">
    <source>
        <dbReference type="ARBA" id="ARBA00023002"/>
    </source>
</evidence>
<dbReference type="InterPro" id="IPR034282">
    <property type="entry name" value="CuRO_2_CopA"/>
</dbReference>
<dbReference type="GO" id="GO:0005507">
    <property type="term" value="F:copper ion binding"/>
    <property type="evidence" value="ECO:0007669"/>
    <property type="project" value="InterPro"/>
</dbReference>
<dbReference type="Pfam" id="PF07732">
    <property type="entry name" value="Cu-oxidase_3"/>
    <property type="match status" value="1"/>
</dbReference>
<dbReference type="PROSITE" id="PS51318">
    <property type="entry name" value="TAT"/>
    <property type="match status" value="1"/>
</dbReference>
<organism evidence="8 9">
    <name type="scientific">Halomonas nitroreducens</name>
    <dbReference type="NCBI Taxonomy" id="447425"/>
    <lineage>
        <taxon>Bacteria</taxon>
        <taxon>Pseudomonadati</taxon>
        <taxon>Pseudomonadota</taxon>
        <taxon>Gammaproteobacteria</taxon>
        <taxon>Oceanospirillales</taxon>
        <taxon>Halomonadaceae</taxon>
        <taxon>Halomonas</taxon>
    </lineage>
</organism>
<dbReference type="Pfam" id="PF07731">
    <property type="entry name" value="Cu-oxidase_2"/>
    <property type="match status" value="1"/>
</dbReference>
<evidence type="ECO:0000256" key="3">
    <source>
        <dbReference type="ARBA" id="ARBA00023008"/>
    </source>
</evidence>
<feature type="domain" description="Plastocyanin-like" evidence="7">
    <location>
        <begin position="68"/>
        <end position="171"/>
    </location>
</feature>
<gene>
    <name evidence="8" type="ORF">EKG36_17285</name>
</gene>
<dbReference type="GO" id="GO:0016491">
    <property type="term" value="F:oxidoreductase activity"/>
    <property type="evidence" value="ECO:0007669"/>
    <property type="project" value="UniProtKB-KW"/>
</dbReference>
<dbReference type="Proteomes" id="UP000267400">
    <property type="component" value="Unassembled WGS sequence"/>
</dbReference>
<dbReference type="CDD" id="cd13874">
    <property type="entry name" value="CuRO_2_CopA"/>
    <property type="match status" value="1"/>
</dbReference>
<evidence type="ECO:0000313" key="9">
    <source>
        <dbReference type="Proteomes" id="UP000267400"/>
    </source>
</evidence>
<keyword evidence="3" id="KW-0186">Copper</keyword>
<dbReference type="InterPro" id="IPR002355">
    <property type="entry name" value="Cu_oxidase_Cu_BS"/>
</dbReference>
<dbReference type="InterPro" id="IPR034279">
    <property type="entry name" value="CuRO_3_CopA"/>
</dbReference>
<dbReference type="GO" id="GO:0042597">
    <property type="term" value="C:periplasmic space"/>
    <property type="evidence" value="ECO:0007669"/>
    <property type="project" value="InterPro"/>
</dbReference>
<dbReference type="InterPro" id="IPR011707">
    <property type="entry name" value="Cu-oxidase-like_N"/>
</dbReference>
<evidence type="ECO:0000259" key="6">
    <source>
        <dbReference type="Pfam" id="PF07731"/>
    </source>
</evidence>
<feature type="chain" id="PRO_5018560756" evidence="4">
    <location>
        <begin position="38"/>
        <end position="610"/>
    </location>
</feature>
<feature type="domain" description="Plastocyanin-like" evidence="5">
    <location>
        <begin position="241"/>
        <end position="344"/>
    </location>
</feature>
<accession>A0A3S0JU42</accession>